<protein>
    <submittedName>
        <fullName evidence="1">Uncharacterized protein</fullName>
    </submittedName>
</protein>
<name>A0A7G7LKE9_PYGAN</name>
<dbReference type="EMBL" id="MT196226">
    <property type="protein sequence ID" value="QNG40966.1"/>
    <property type="molecule type" value="Genomic_DNA"/>
</dbReference>
<evidence type="ECO:0000313" key="1">
    <source>
        <dbReference type="EMBL" id="QNG40966.1"/>
    </source>
</evidence>
<reference evidence="1" key="1">
    <citation type="submission" date="2020-03" db="EMBL/GenBank/DDBJ databases">
        <title>Identification of Novel Circular Rep-Encoding ssDNA Molecules, Viruses, and Circular Molecules in four Penguin Species in South Georgia and the Antarctic.</title>
        <authorList>
            <person name="Levy H."/>
            <person name="Djurhuus A."/>
            <person name="Black C.E."/>
            <person name="Harding C."/>
            <person name="Suazo C."/>
            <person name="Kraberger S."/>
            <person name="Schmidlin K."/>
            <person name="Fontenele R.S."/>
            <person name="Hart T."/>
            <person name="Smith A.L."/>
            <person name="Varsani A."/>
        </authorList>
    </citation>
    <scope>NUCLEOTIDE SEQUENCE</scope>
    <source>
        <strain evidence="1">Antarctic/1_I_CPBAILsw002Ad</strain>
    </source>
</reference>
<dbReference type="AlphaFoldDB" id="A0A7G7LKE9"/>
<sequence>MWHFLSIVPVCDVDHILGTFLCLFLEIFIEIGENHGATGGIGGLAGLFGLADIKSSAGTAGATKIWSLIIMRIETNNLETIFVSLMPMAKSDFEVSSFTDKESGKNTVKESPDGRVCFRAQGLKALALDEQGVPVREERDVTLTLIEPSDVEMGVQYKAAGRVWVTHWVKSAGNYSNLAVSITAERLVKVEQAAVIKKQD</sequence>
<accession>A0A7G7LKE9</accession>
<organism evidence="1">
    <name type="scientific">Pygoscelis antarcticus</name>
    <name type="common">Chinstrap penguin</name>
    <dbReference type="NCBI Taxonomy" id="79643"/>
    <lineage>
        <taxon>Eukaryota</taxon>
        <taxon>Metazoa</taxon>
        <taxon>Chordata</taxon>
        <taxon>Craniata</taxon>
        <taxon>Vertebrata</taxon>
        <taxon>Euteleostomi</taxon>
        <taxon>Archelosauria</taxon>
        <taxon>Archosauria</taxon>
        <taxon>Dinosauria</taxon>
        <taxon>Saurischia</taxon>
        <taxon>Theropoda</taxon>
        <taxon>Coelurosauria</taxon>
        <taxon>Aves</taxon>
        <taxon>Neognathae</taxon>
        <taxon>Neoaves</taxon>
        <taxon>Aequornithes</taxon>
        <taxon>Sphenisciformes</taxon>
        <taxon>Spheniscidae</taxon>
        <taxon>Pygoscelis</taxon>
    </lineage>
</organism>
<proteinExistence type="predicted"/>